<evidence type="ECO:0000256" key="10">
    <source>
        <dbReference type="ARBA" id="ARBA00049080"/>
    </source>
</evidence>
<comment type="catalytic activity">
    <reaction evidence="11">
        <text>(S)-2,3,4,5-tetrahydrodipicolinate + NAD(+) + H2O = (2S,4S)-4-hydroxy-2,3,4,5-tetrahydrodipicolinate + NADH + H(+)</text>
        <dbReference type="Rhea" id="RHEA:35323"/>
        <dbReference type="ChEBI" id="CHEBI:15377"/>
        <dbReference type="ChEBI" id="CHEBI:15378"/>
        <dbReference type="ChEBI" id="CHEBI:16845"/>
        <dbReference type="ChEBI" id="CHEBI:57540"/>
        <dbReference type="ChEBI" id="CHEBI:57945"/>
        <dbReference type="ChEBI" id="CHEBI:67139"/>
        <dbReference type="EC" id="1.17.1.8"/>
    </reaction>
</comment>
<evidence type="ECO:0000256" key="1">
    <source>
        <dbReference type="ARBA" id="ARBA00006642"/>
    </source>
</evidence>
<keyword evidence="5" id="KW-0560">Oxidoreductase</keyword>
<sequence length="267" mass="28453">MNKKRIIVAGATGWAASELCRGIAAAEDLVLVAAISRKNAGGDLNEILNLGLTAEIPIFKTVEEAVEVEADIFVEYTKAEIAKHHVMTALSASLDVIIGTSGLNDRDYQEIATAADRCEQSVLAVGNFAIGVVLLNKFAEMAARYMPSWEIIDYAKAEKKDCPSGSAKELANRLSKVGASQKVIPVDQINGPKEIRGADLNGTQVHSVRLPGINIALESIFGLPDEQLTIKHNAGGSAKPYVGGALLAIRKVSKLKGFQRGLDTVMD</sequence>
<keyword evidence="2" id="KW-0028">Amino-acid biosynthesis</keyword>
<evidence type="ECO:0000256" key="8">
    <source>
        <dbReference type="ARBA" id="ARBA00037922"/>
    </source>
</evidence>
<dbReference type="PANTHER" id="PTHR20836">
    <property type="entry name" value="DIHYDRODIPICOLINATE REDUCTASE"/>
    <property type="match status" value="1"/>
</dbReference>
<evidence type="ECO:0000256" key="5">
    <source>
        <dbReference type="ARBA" id="ARBA00023002"/>
    </source>
</evidence>
<keyword evidence="6" id="KW-0520">NAD</keyword>
<dbReference type="AlphaFoldDB" id="A0AAN4W1L9"/>
<dbReference type="EC" id="1.17.1.8" evidence="9 12"/>
<dbReference type="GO" id="GO:0005829">
    <property type="term" value="C:cytosol"/>
    <property type="evidence" value="ECO:0007669"/>
    <property type="project" value="TreeGrafter"/>
</dbReference>
<evidence type="ECO:0000259" key="14">
    <source>
        <dbReference type="Pfam" id="PF05173"/>
    </source>
</evidence>
<feature type="domain" description="Dihydrodipicolinate reductase N-terminal" evidence="13">
    <location>
        <begin position="5"/>
        <end position="127"/>
    </location>
</feature>
<dbReference type="GO" id="GO:0008839">
    <property type="term" value="F:4-hydroxy-tetrahydrodipicolinate reductase"/>
    <property type="evidence" value="ECO:0007669"/>
    <property type="project" value="UniProtKB-UniRule"/>
</dbReference>
<evidence type="ECO:0000256" key="3">
    <source>
        <dbReference type="ARBA" id="ARBA00022857"/>
    </source>
</evidence>
<name>A0AAN4W1L9_9BACT</name>
<comment type="similarity">
    <text evidence="1">Belongs to the DapB family.</text>
</comment>
<dbReference type="InterPro" id="IPR023940">
    <property type="entry name" value="DHDPR_bac"/>
</dbReference>
<evidence type="ECO:0000256" key="4">
    <source>
        <dbReference type="ARBA" id="ARBA00022915"/>
    </source>
</evidence>
<dbReference type="InterPro" id="IPR036291">
    <property type="entry name" value="NAD(P)-bd_dom_sf"/>
</dbReference>
<dbReference type="Gene3D" id="3.30.360.10">
    <property type="entry name" value="Dihydrodipicolinate Reductase, domain 2"/>
    <property type="match status" value="1"/>
</dbReference>
<dbReference type="CDD" id="cd02274">
    <property type="entry name" value="DHDPR_N"/>
    <property type="match status" value="1"/>
</dbReference>
<keyword evidence="3" id="KW-0521">NADP</keyword>
<comment type="caution">
    <text evidence="15">The sequence shown here is derived from an EMBL/GenBank/DDBJ whole genome shotgun (WGS) entry which is preliminary data.</text>
</comment>
<evidence type="ECO:0000256" key="12">
    <source>
        <dbReference type="NCBIfam" id="TIGR00036"/>
    </source>
</evidence>
<keyword evidence="7" id="KW-0457">Lysine biosynthesis</keyword>
<dbReference type="Pfam" id="PF05173">
    <property type="entry name" value="DapB_C"/>
    <property type="match status" value="1"/>
</dbReference>
<dbReference type="Pfam" id="PF01113">
    <property type="entry name" value="DapB_N"/>
    <property type="match status" value="1"/>
</dbReference>
<dbReference type="SUPFAM" id="SSF51735">
    <property type="entry name" value="NAD(P)-binding Rossmann-fold domains"/>
    <property type="match status" value="1"/>
</dbReference>
<reference evidence="15 16" key="1">
    <citation type="submission" date="2021-12" db="EMBL/GenBank/DDBJ databases">
        <title>Genome sequencing of bacteria with rrn-lacking chromosome and rrn-plasmid.</title>
        <authorList>
            <person name="Anda M."/>
            <person name="Iwasaki W."/>
        </authorList>
    </citation>
    <scope>NUCLEOTIDE SEQUENCE [LARGE SCALE GENOMIC DNA]</scope>
    <source>
        <strain evidence="15 16">NBRC 15940</strain>
    </source>
</reference>
<feature type="domain" description="Dihydrodipicolinate reductase C-terminal" evidence="14">
    <location>
        <begin position="131"/>
        <end position="257"/>
    </location>
</feature>
<evidence type="ECO:0000313" key="15">
    <source>
        <dbReference type="EMBL" id="GJM62850.1"/>
    </source>
</evidence>
<evidence type="ECO:0000256" key="6">
    <source>
        <dbReference type="ARBA" id="ARBA00023027"/>
    </source>
</evidence>
<dbReference type="PANTHER" id="PTHR20836:SF0">
    <property type="entry name" value="4-HYDROXY-TETRAHYDRODIPICOLINATE REDUCTASE 1, CHLOROPLASTIC-RELATED"/>
    <property type="match status" value="1"/>
</dbReference>
<gene>
    <name evidence="15" type="ORF">PEDI_34020</name>
</gene>
<dbReference type="Gene3D" id="3.40.50.720">
    <property type="entry name" value="NAD(P)-binding Rossmann-like Domain"/>
    <property type="match status" value="1"/>
</dbReference>
<organism evidence="15 16">
    <name type="scientific">Persicobacter diffluens</name>
    <dbReference type="NCBI Taxonomy" id="981"/>
    <lineage>
        <taxon>Bacteria</taxon>
        <taxon>Pseudomonadati</taxon>
        <taxon>Bacteroidota</taxon>
        <taxon>Cytophagia</taxon>
        <taxon>Cytophagales</taxon>
        <taxon>Persicobacteraceae</taxon>
        <taxon>Persicobacter</taxon>
    </lineage>
</organism>
<keyword evidence="4" id="KW-0220">Diaminopimelate biosynthesis</keyword>
<dbReference type="Proteomes" id="UP001310022">
    <property type="component" value="Unassembled WGS sequence"/>
</dbReference>
<comment type="pathway">
    <text evidence="8">Amino-acid biosynthesis; L-lysine biosynthesis via DAP pathway; (S)-tetrahydrodipicolinate from L-aspartate: step 4/4.</text>
</comment>
<dbReference type="InterPro" id="IPR000846">
    <property type="entry name" value="DapB_N"/>
</dbReference>
<evidence type="ECO:0000256" key="2">
    <source>
        <dbReference type="ARBA" id="ARBA00022605"/>
    </source>
</evidence>
<dbReference type="PIRSF" id="PIRSF000161">
    <property type="entry name" value="DHPR"/>
    <property type="match status" value="1"/>
</dbReference>
<dbReference type="InterPro" id="IPR022663">
    <property type="entry name" value="DapB_C"/>
</dbReference>
<dbReference type="NCBIfam" id="TIGR00036">
    <property type="entry name" value="dapB"/>
    <property type="match status" value="1"/>
</dbReference>
<dbReference type="EMBL" id="BQKE01000002">
    <property type="protein sequence ID" value="GJM62850.1"/>
    <property type="molecule type" value="Genomic_DNA"/>
</dbReference>
<evidence type="ECO:0000256" key="9">
    <source>
        <dbReference type="ARBA" id="ARBA00038983"/>
    </source>
</evidence>
<dbReference type="RefSeq" id="WP_338238082.1">
    <property type="nucleotide sequence ID" value="NZ_BQKE01000002.1"/>
</dbReference>
<evidence type="ECO:0000256" key="11">
    <source>
        <dbReference type="ARBA" id="ARBA00049396"/>
    </source>
</evidence>
<protein>
    <recommendedName>
        <fullName evidence="9 12">4-hydroxy-tetrahydrodipicolinate reductase</fullName>
        <ecNumber evidence="9 12">1.17.1.8</ecNumber>
    </recommendedName>
</protein>
<evidence type="ECO:0000259" key="13">
    <source>
        <dbReference type="Pfam" id="PF01113"/>
    </source>
</evidence>
<evidence type="ECO:0000313" key="16">
    <source>
        <dbReference type="Proteomes" id="UP001310022"/>
    </source>
</evidence>
<dbReference type="GO" id="GO:0019877">
    <property type="term" value="P:diaminopimelate biosynthetic process"/>
    <property type="evidence" value="ECO:0007669"/>
    <property type="project" value="UniProtKB-KW"/>
</dbReference>
<dbReference type="GO" id="GO:0009089">
    <property type="term" value="P:lysine biosynthetic process via diaminopimelate"/>
    <property type="evidence" value="ECO:0007669"/>
    <property type="project" value="UniProtKB-UniRule"/>
</dbReference>
<dbReference type="SUPFAM" id="SSF55347">
    <property type="entry name" value="Glyceraldehyde-3-phosphate dehydrogenase-like, C-terminal domain"/>
    <property type="match status" value="1"/>
</dbReference>
<proteinExistence type="inferred from homology"/>
<evidence type="ECO:0000256" key="7">
    <source>
        <dbReference type="ARBA" id="ARBA00023154"/>
    </source>
</evidence>
<keyword evidence="16" id="KW-1185">Reference proteome</keyword>
<accession>A0AAN4W1L9</accession>
<comment type="catalytic activity">
    <reaction evidence="10">
        <text>(S)-2,3,4,5-tetrahydrodipicolinate + NADP(+) + H2O = (2S,4S)-4-hydroxy-2,3,4,5-tetrahydrodipicolinate + NADPH + H(+)</text>
        <dbReference type="Rhea" id="RHEA:35331"/>
        <dbReference type="ChEBI" id="CHEBI:15377"/>
        <dbReference type="ChEBI" id="CHEBI:15378"/>
        <dbReference type="ChEBI" id="CHEBI:16845"/>
        <dbReference type="ChEBI" id="CHEBI:57783"/>
        <dbReference type="ChEBI" id="CHEBI:58349"/>
        <dbReference type="ChEBI" id="CHEBI:67139"/>
        <dbReference type="EC" id="1.17.1.8"/>
    </reaction>
</comment>